<accession>A0ABD2SIN2</accession>
<dbReference type="PANTHER" id="PTHR33427:SF2">
    <property type="entry name" value="TRICHOHYALIN"/>
    <property type="match status" value="1"/>
</dbReference>
<feature type="compositionally biased region" description="Basic and acidic residues" evidence="2">
    <location>
        <begin position="768"/>
        <end position="783"/>
    </location>
</feature>
<feature type="coiled-coil region" evidence="1">
    <location>
        <begin position="326"/>
        <end position="360"/>
    </location>
</feature>
<feature type="compositionally biased region" description="Basic and acidic residues" evidence="2">
    <location>
        <begin position="459"/>
        <end position="477"/>
    </location>
</feature>
<keyword evidence="1" id="KW-0175">Coiled coil</keyword>
<protein>
    <recommendedName>
        <fullName evidence="5">Trichohyalin</fullName>
    </recommendedName>
</protein>
<reference evidence="3 4" key="1">
    <citation type="submission" date="2024-05" db="EMBL/GenBank/DDBJ databases">
        <title>De novo assembly of an allotetraploid wild potato.</title>
        <authorList>
            <person name="Hosaka A.J."/>
        </authorList>
    </citation>
    <scope>NUCLEOTIDE SEQUENCE [LARGE SCALE GENOMIC DNA]</scope>
    <source>
        <tissue evidence="3">Young leaves</tissue>
    </source>
</reference>
<feature type="region of interest" description="Disordered" evidence="2">
    <location>
        <begin position="672"/>
        <end position="735"/>
    </location>
</feature>
<evidence type="ECO:0000313" key="4">
    <source>
        <dbReference type="Proteomes" id="UP001627284"/>
    </source>
</evidence>
<comment type="caution">
    <text evidence="3">The sequence shown here is derived from an EMBL/GenBank/DDBJ whole genome shotgun (WGS) entry which is preliminary data.</text>
</comment>
<feature type="non-terminal residue" evidence="3">
    <location>
        <position position="1"/>
    </location>
</feature>
<organism evidence="3 4">
    <name type="scientific">Solanum stoloniferum</name>
    <dbReference type="NCBI Taxonomy" id="62892"/>
    <lineage>
        <taxon>Eukaryota</taxon>
        <taxon>Viridiplantae</taxon>
        <taxon>Streptophyta</taxon>
        <taxon>Embryophyta</taxon>
        <taxon>Tracheophyta</taxon>
        <taxon>Spermatophyta</taxon>
        <taxon>Magnoliopsida</taxon>
        <taxon>eudicotyledons</taxon>
        <taxon>Gunneridae</taxon>
        <taxon>Pentapetalae</taxon>
        <taxon>asterids</taxon>
        <taxon>lamiids</taxon>
        <taxon>Solanales</taxon>
        <taxon>Solanaceae</taxon>
        <taxon>Solanoideae</taxon>
        <taxon>Solaneae</taxon>
        <taxon>Solanum</taxon>
    </lineage>
</organism>
<gene>
    <name evidence="3" type="ORF">AABB24_027259</name>
</gene>
<sequence>ASKSTNPLCSVFLFSSDFFILQFLLQETEVPLNLMAGDLVFTPEEMVMDQGLGYPKAYAKICKDRSFGPFSRGPPFTFTPYALPQHEVLRAKELDNMFPIIDPNAQPNTKTKIFMSLLWKQLSHLGNAGFDPEVFRVDSYGNVLYYHADSASPLAWEIDHWFPCSRGGLTVPSNLRIMQWQACKKKNNKLEFLIPWWDLQVGISINQFLSIFAISNSDFRRRAFSWLFSEGENEELNASQTVDSHVFPQHFVESKEKIGLAPAAVVLSRRESFDSSSALKSLDINRRPRSNTPIVACKRSKTDLKENEDPGMVTNPYQAIVIARDSLRHREETAKMQAEIQKLDDEVGELKQKTEEEKAAVQDLELILTKKRRRAEKCRRLAEAQSSYKSMLEKMIRDAMHQSIVYKEQVRLNQAAANALMARLEAQRAICDSAERDLHRRFKQRDELEQQIRPEWDQTRKRSRMDEFPGGEGDEKTLLLLPGSCSRAESEKDDIRVLRLPEMNPKDIMHKELRVFLEEEQKAYDARLSLNGGQEKETNHRISMGIPSDHSNNANLQAKDEDPTDQKVQNIEIQEEKEEITCNRGFPTFHETERQEEDEESRQQRGKGNVEKWLQLLLDNSEEPTDFGIQTAEENVSGKRTLNVGEDETNEIDGTITKLNIKYPQKEMKISESEEAEIAEDVKQPQTVQNKKEAAQQEEETKREEVVQMAARKSFSNRGNGKKEERNELKGQNLLCRNPPPYSFIPERRASYVGSASKGVGRSSSCERTARKSEKDKEMELSRSDSVRLFRRIPSSPSLLLSGMKKRVDCMRKKPSVIGDDSDESLVGGNIGFIKSSIKTIKRAVKM</sequence>
<feature type="region of interest" description="Disordered" evidence="2">
    <location>
        <begin position="459"/>
        <end position="478"/>
    </location>
</feature>
<feature type="region of interest" description="Disordered" evidence="2">
    <location>
        <begin position="531"/>
        <end position="567"/>
    </location>
</feature>
<evidence type="ECO:0008006" key="5">
    <source>
        <dbReference type="Google" id="ProtNLM"/>
    </source>
</evidence>
<proteinExistence type="predicted"/>
<evidence type="ECO:0000313" key="3">
    <source>
        <dbReference type="EMBL" id="KAL3343647.1"/>
    </source>
</evidence>
<feature type="region of interest" description="Disordered" evidence="2">
    <location>
        <begin position="587"/>
        <end position="608"/>
    </location>
</feature>
<evidence type="ECO:0000256" key="2">
    <source>
        <dbReference type="SAM" id="MobiDB-lite"/>
    </source>
</evidence>
<keyword evidence="4" id="KW-1185">Reference proteome</keyword>
<name>A0ABD2SIN2_9SOLN</name>
<evidence type="ECO:0000256" key="1">
    <source>
        <dbReference type="SAM" id="Coils"/>
    </source>
</evidence>
<feature type="coiled-coil region" evidence="1">
    <location>
        <begin position="407"/>
        <end position="451"/>
    </location>
</feature>
<dbReference type="EMBL" id="JBJKTR010000015">
    <property type="protein sequence ID" value="KAL3343647.1"/>
    <property type="molecule type" value="Genomic_DNA"/>
</dbReference>
<feature type="region of interest" description="Disordered" evidence="2">
    <location>
        <begin position="754"/>
        <end position="783"/>
    </location>
</feature>
<dbReference type="AlphaFoldDB" id="A0ABD2SIN2"/>
<dbReference type="PANTHER" id="PTHR33427">
    <property type="entry name" value="HNH ENDONUCLEASE"/>
    <property type="match status" value="1"/>
</dbReference>
<feature type="compositionally biased region" description="Basic and acidic residues" evidence="2">
    <location>
        <begin position="690"/>
        <end position="706"/>
    </location>
</feature>
<dbReference type="Proteomes" id="UP001627284">
    <property type="component" value="Unassembled WGS sequence"/>
</dbReference>